<evidence type="ECO:0000313" key="3">
    <source>
        <dbReference type="Proteomes" id="UP000294901"/>
    </source>
</evidence>
<organism evidence="2 3">
    <name type="scientific">Paractinoplanes brasiliensis</name>
    <dbReference type="NCBI Taxonomy" id="52695"/>
    <lineage>
        <taxon>Bacteria</taxon>
        <taxon>Bacillati</taxon>
        <taxon>Actinomycetota</taxon>
        <taxon>Actinomycetes</taxon>
        <taxon>Micromonosporales</taxon>
        <taxon>Micromonosporaceae</taxon>
        <taxon>Paractinoplanes</taxon>
    </lineage>
</organism>
<dbReference type="Proteomes" id="UP000294901">
    <property type="component" value="Unassembled WGS sequence"/>
</dbReference>
<dbReference type="AlphaFoldDB" id="A0A4R6JT41"/>
<dbReference type="EMBL" id="SNWR01000001">
    <property type="protein sequence ID" value="TDO39794.1"/>
    <property type="molecule type" value="Genomic_DNA"/>
</dbReference>
<reference evidence="2 3" key="1">
    <citation type="submission" date="2019-03" db="EMBL/GenBank/DDBJ databases">
        <title>Sequencing the genomes of 1000 actinobacteria strains.</title>
        <authorList>
            <person name="Klenk H.-P."/>
        </authorList>
    </citation>
    <scope>NUCLEOTIDE SEQUENCE [LARGE SCALE GENOMIC DNA]</scope>
    <source>
        <strain evidence="2 3">DSM 43805</strain>
    </source>
</reference>
<feature type="region of interest" description="Disordered" evidence="1">
    <location>
        <begin position="34"/>
        <end position="59"/>
    </location>
</feature>
<accession>A0A4R6JT41</accession>
<name>A0A4R6JT41_9ACTN</name>
<gene>
    <name evidence="2" type="ORF">C8E87_3495</name>
</gene>
<evidence type="ECO:0000256" key="1">
    <source>
        <dbReference type="SAM" id="MobiDB-lite"/>
    </source>
</evidence>
<sequence>MRDLVLRQWSLRFQPPPGTEVRVPFAEMFVQHLGPAGRGRGGASVPGVPETQNETKTET</sequence>
<keyword evidence="3" id="KW-1185">Reference proteome</keyword>
<evidence type="ECO:0000313" key="2">
    <source>
        <dbReference type="EMBL" id="TDO39794.1"/>
    </source>
</evidence>
<proteinExistence type="predicted"/>
<protein>
    <submittedName>
        <fullName evidence="2">Uncharacterized protein</fullName>
    </submittedName>
</protein>
<comment type="caution">
    <text evidence="2">The sequence shown here is derived from an EMBL/GenBank/DDBJ whole genome shotgun (WGS) entry which is preliminary data.</text>
</comment>